<dbReference type="Proteomes" id="UP000828390">
    <property type="component" value="Unassembled WGS sequence"/>
</dbReference>
<evidence type="ECO:0000313" key="2">
    <source>
        <dbReference type="Proteomes" id="UP000828390"/>
    </source>
</evidence>
<proteinExistence type="predicted"/>
<dbReference type="AlphaFoldDB" id="A0A9D4BQI4"/>
<comment type="caution">
    <text evidence="1">The sequence shown here is derived from an EMBL/GenBank/DDBJ whole genome shotgun (WGS) entry which is preliminary data.</text>
</comment>
<name>A0A9D4BQI4_DREPO</name>
<gene>
    <name evidence="1" type="ORF">DPMN_072497</name>
</gene>
<organism evidence="1 2">
    <name type="scientific">Dreissena polymorpha</name>
    <name type="common">Zebra mussel</name>
    <name type="synonym">Mytilus polymorpha</name>
    <dbReference type="NCBI Taxonomy" id="45954"/>
    <lineage>
        <taxon>Eukaryota</taxon>
        <taxon>Metazoa</taxon>
        <taxon>Spiralia</taxon>
        <taxon>Lophotrochozoa</taxon>
        <taxon>Mollusca</taxon>
        <taxon>Bivalvia</taxon>
        <taxon>Autobranchia</taxon>
        <taxon>Heteroconchia</taxon>
        <taxon>Euheterodonta</taxon>
        <taxon>Imparidentia</taxon>
        <taxon>Neoheterodontei</taxon>
        <taxon>Myida</taxon>
        <taxon>Dreissenoidea</taxon>
        <taxon>Dreissenidae</taxon>
        <taxon>Dreissena</taxon>
    </lineage>
</organism>
<reference evidence="1" key="2">
    <citation type="submission" date="2020-11" db="EMBL/GenBank/DDBJ databases">
        <authorList>
            <person name="McCartney M.A."/>
            <person name="Auch B."/>
            <person name="Kono T."/>
            <person name="Mallez S."/>
            <person name="Becker A."/>
            <person name="Gohl D.M."/>
            <person name="Silverstein K.A.T."/>
            <person name="Koren S."/>
            <person name="Bechman K.B."/>
            <person name="Herman A."/>
            <person name="Abrahante J.E."/>
            <person name="Garbe J."/>
        </authorList>
    </citation>
    <scope>NUCLEOTIDE SEQUENCE</scope>
    <source>
        <strain evidence="1">Duluth1</strain>
        <tissue evidence="1">Whole animal</tissue>
    </source>
</reference>
<evidence type="ECO:0000313" key="1">
    <source>
        <dbReference type="EMBL" id="KAH3712741.1"/>
    </source>
</evidence>
<dbReference type="EMBL" id="JAIWYP010000014">
    <property type="protein sequence ID" value="KAH3712741.1"/>
    <property type="molecule type" value="Genomic_DNA"/>
</dbReference>
<sequence length="146" mass="15994">MNSTDNQYFCCVGTNTINGAAWPNPQILKLNVPDIKQSQEGEYVCAAHLGDLQPVRAKVVLKITSPPEFVLAEKPAHLSSHSLNAYKEKPVWMINGRPLIACPTAQSGQWSHIRTRKLLTRLCDTFTGTTALELGGCNVDTDDDGE</sequence>
<reference evidence="1" key="1">
    <citation type="journal article" date="2019" name="bioRxiv">
        <title>The Genome of the Zebra Mussel, Dreissena polymorpha: A Resource for Invasive Species Research.</title>
        <authorList>
            <person name="McCartney M.A."/>
            <person name="Auch B."/>
            <person name="Kono T."/>
            <person name="Mallez S."/>
            <person name="Zhang Y."/>
            <person name="Obille A."/>
            <person name="Becker A."/>
            <person name="Abrahante J.E."/>
            <person name="Garbe J."/>
            <person name="Badalamenti J.P."/>
            <person name="Herman A."/>
            <person name="Mangelson H."/>
            <person name="Liachko I."/>
            <person name="Sullivan S."/>
            <person name="Sone E.D."/>
            <person name="Koren S."/>
            <person name="Silverstein K.A.T."/>
            <person name="Beckman K.B."/>
            <person name="Gohl D.M."/>
        </authorList>
    </citation>
    <scope>NUCLEOTIDE SEQUENCE</scope>
    <source>
        <strain evidence="1">Duluth1</strain>
        <tissue evidence="1">Whole animal</tissue>
    </source>
</reference>
<keyword evidence="2" id="KW-1185">Reference proteome</keyword>
<accession>A0A9D4BQI4</accession>
<protein>
    <submittedName>
        <fullName evidence="1">Uncharacterized protein</fullName>
    </submittedName>
</protein>